<comment type="caution">
    <text evidence="3">The sequence shown here is derived from an EMBL/GenBank/DDBJ whole genome shotgun (WGS) entry which is preliminary data.</text>
</comment>
<dbReference type="GeneID" id="31356371"/>
<feature type="region of interest" description="Disordered" evidence="1">
    <location>
        <begin position="31"/>
        <end position="175"/>
    </location>
</feature>
<evidence type="ECO:0000256" key="2">
    <source>
        <dbReference type="SAM" id="SignalP"/>
    </source>
</evidence>
<proteinExistence type="predicted"/>
<feature type="signal peptide" evidence="2">
    <location>
        <begin position="1"/>
        <end position="21"/>
    </location>
</feature>
<name>D3AXK9_HETP5</name>
<sequence length="175" mass="17101">MNKNFILILLLSTLFFSAVFSLSVRVRKTDDGTYDDGNLGTKSAQDLHHTSTTRKHTSSDSVSGTGITGTGVTGSGSATASSGDGCPTSGYSSGSDSTSSSDGGHGETMGSWKSNHVNRCADTSGGSSGSGGSGSSGSGGSGSSGSGGSGSGSSSDGGHGETMGSWKSMHIPRPN</sequence>
<dbReference type="AlphaFoldDB" id="D3AXK9"/>
<evidence type="ECO:0000313" key="4">
    <source>
        <dbReference type="Proteomes" id="UP000001396"/>
    </source>
</evidence>
<gene>
    <name evidence="3" type="ORF">PPL_00840</name>
</gene>
<feature type="chain" id="PRO_5003042011" evidence="2">
    <location>
        <begin position="22"/>
        <end position="175"/>
    </location>
</feature>
<feature type="compositionally biased region" description="Low complexity" evidence="1">
    <location>
        <begin position="75"/>
        <end position="102"/>
    </location>
</feature>
<evidence type="ECO:0000313" key="3">
    <source>
        <dbReference type="EMBL" id="EFA86278.1"/>
    </source>
</evidence>
<dbReference type="RefSeq" id="XP_020438383.1">
    <property type="nucleotide sequence ID" value="XM_020571860.1"/>
</dbReference>
<accession>D3AXK9</accession>
<dbReference type="InParanoid" id="D3AXK9"/>
<dbReference type="EMBL" id="ADBJ01000003">
    <property type="protein sequence ID" value="EFA86278.1"/>
    <property type="molecule type" value="Genomic_DNA"/>
</dbReference>
<reference evidence="3 4" key="1">
    <citation type="journal article" date="2011" name="Genome Res.">
        <title>Phylogeny-wide analysis of social amoeba genomes highlights ancient origins for complex intercellular communication.</title>
        <authorList>
            <person name="Heidel A.J."/>
            <person name="Lawal H.M."/>
            <person name="Felder M."/>
            <person name="Schilde C."/>
            <person name="Helps N.R."/>
            <person name="Tunggal B."/>
            <person name="Rivero F."/>
            <person name="John U."/>
            <person name="Schleicher M."/>
            <person name="Eichinger L."/>
            <person name="Platzer M."/>
            <person name="Noegel A.A."/>
            <person name="Schaap P."/>
            <person name="Gloeckner G."/>
        </authorList>
    </citation>
    <scope>NUCLEOTIDE SEQUENCE [LARGE SCALE GENOMIC DNA]</scope>
    <source>
        <strain evidence="4">ATCC 26659 / Pp 5 / PN500</strain>
    </source>
</reference>
<dbReference type="Proteomes" id="UP000001396">
    <property type="component" value="Unassembled WGS sequence"/>
</dbReference>
<evidence type="ECO:0000256" key="1">
    <source>
        <dbReference type="SAM" id="MobiDB-lite"/>
    </source>
</evidence>
<organism evidence="3 4">
    <name type="scientific">Heterostelium pallidum (strain ATCC 26659 / Pp 5 / PN500)</name>
    <name type="common">Cellular slime mold</name>
    <name type="synonym">Polysphondylium pallidum</name>
    <dbReference type="NCBI Taxonomy" id="670386"/>
    <lineage>
        <taxon>Eukaryota</taxon>
        <taxon>Amoebozoa</taxon>
        <taxon>Evosea</taxon>
        <taxon>Eumycetozoa</taxon>
        <taxon>Dictyostelia</taxon>
        <taxon>Acytosteliales</taxon>
        <taxon>Acytosteliaceae</taxon>
        <taxon>Heterostelium</taxon>
    </lineage>
</organism>
<keyword evidence="4" id="KW-1185">Reference proteome</keyword>
<protein>
    <submittedName>
        <fullName evidence="3">Uncharacterized protein</fullName>
    </submittedName>
</protein>
<feature type="compositionally biased region" description="Gly residues" evidence="1">
    <location>
        <begin position="126"/>
        <end position="161"/>
    </location>
</feature>
<keyword evidence="2" id="KW-0732">Signal</keyword>